<feature type="domain" description="PKD" evidence="7">
    <location>
        <begin position="1649"/>
        <end position="1729"/>
    </location>
</feature>
<dbReference type="CDD" id="cd00146">
    <property type="entry name" value="PKD"/>
    <property type="match status" value="14"/>
</dbReference>
<sequence length="1898" mass="207851">MDYNFKSYEIATFDSKALKATAEQKRNDFINIPFRLSKKYSWDLELTTDKVFADRYISQEGSVSRNKESISLPIVLRGYSENSNNIKATITVNDNFLYGRVDLEGEIIFFEPLSTFDKNAKPDQIVIYRQSDVIERENGTCAAHDLKKKKDKISLTQVKKHNENSRFPTECREVELAIANDHTMYSQYGANVASMNAGVIANVNTDYDDNDFDYEIRFVIVETYIAQNSGQNAWGATSNIGVLLDNFTAWGPSGFNNTHDLGELWSRTDLIYHNQDGSTSASTIGLAWVGTVCSSSYKYHVLEDYGGNASGLRNLVSHEIGHNFNLGHIAASGYIMTGSVSGTTTWNASSISNINSYVSGLNCLSVCEGGGGPGGTPPVANFDASLIQECNPTRVQMNDLSTNSPTSWSWQIQNGSPSTSTQQNPIIDLPGGGTYGVTLTATNEHGSNTKVLNMNLNNIGNPPNAAFTYSVNGNTVTFDNNTTNGLTYSWNFGDGSTSATANPSHTYANPGTYAVTLTSNNDCGTDSEVQNVTITDQVFAGFSANATSICEGESITFSNQSSSNVESYFWEFENGSPSTSTQENPTVTYNFAGTFNAKLTVTGGGTNDVETKVNYVTINDVPNSSFTETIDGYTVEFDNNTLGGFTYNWSFGDGNASAAANPTHTYSTSGTYNVTLTSSNDCGSDMSIRTITIADEVNADFIVDKTTDCQGEEFQFTSISTGNITEYFWQFQNGTPATSTEQNPSVIFSPVGAHTVTLTVSNSLYNDTESKNNFVKTTGAPFVDFEFDVTENTVIFDNNTVGGFFYDWDFGDGQTSTSPNPTHTYAGPGDYTVTLVSDNDCSEDEISKIVSIESDIVARFIVDHTEVCEGGAIQFTNTSEGVITSYFWEFEGGSPATSTAENPQVVFNQAGTYNAKLTVSDGSASDSENKINYITINDEPSASFTSNVSGYEVTFDNNSLNANSYSWNFGDGETSATANPTHSYAAPGSYDVTLTATNNCGSDIDVREITIIEIVEADFDVSVEEICEGESVTLNNNSAGEIASYLWEIEGGSPATSTLENPTITFDNAGDFNVKLTITGDFGAVDTKTLTDIIQVSDSPAADFSYVLNELTVTYSNLSEHFETVSWDFGDGTNSSDQSPTHTYAAEGNYSVTLTVTGLCGNETKVIEVPVFNELLANFTASETTLCPGETLVLNDLSSGNPTEWNWVIEGEEMIYVTEQNPVINLEEPGMYNVELTVKNSEDEDSKIIQQYIEVMPLPEAGFSYVQDEMLITFQNNSQNGKSYSWDFGDGTTSNLPNPTHEFANEGNYNVKLIVENDCSQIETNLDVPVFNKLVAGFNTDVTDICATNNIQFTDQSSGNATSWNWTFPGGTPATSTERNPVVSYENAGTYDVILKVNSETEEIIETRTDFVNVSELPISEFQYEVDKNKVQFFNLSKNGDEFKWSFGSDELSPVFEFDEEKAYEVSLITFNSCSSDTMTQIIDLYNEADTYGNFSISSNSYCLSDEISFIDLSSEDITEWLWEFPGGTPSTSTEKNPKVNYEAFGVYDVKLTVTNGFNTRVVELEDYVTIIEKPTAGFDITQIDNKILVEDLSTFGSHINWTINKKISFDTLTEFTFTKNGTFVVEQEVSNSCGSSITNDTVSITVFPSAGFSLDRAQGCAPLKVSFESRSTENADEVTWLLPGSDQEEISGYTPEVVYETPGNYGIKVIATNSFGSDTLELNSIIEVYAQPEIDVDFIVNNLEVNFNAASERYDSIVWDFGDGSDTQTGENVTHTYDAVGDYMAVATIYLGECYTVFKSEISLLSSGINEVEEIDNFHVFPNPANKHLDLSFDGIENVKQVEIIDQLGQQLLVREIDNQRSSIRINALKNLPAGQYFVALILSDKPAVYRKLIIVH</sequence>
<feature type="domain" description="PKD" evidence="7">
    <location>
        <begin position="806"/>
        <end position="859"/>
    </location>
</feature>
<dbReference type="PROSITE" id="PS50215">
    <property type="entry name" value="ADAM_MEPRO"/>
    <property type="match status" value="1"/>
</dbReference>
<evidence type="ECO:0000256" key="5">
    <source>
        <dbReference type="ARBA" id="ARBA00023136"/>
    </source>
</evidence>
<feature type="domain" description="PKD" evidence="7">
    <location>
        <begin position="1127"/>
        <end position="1171"/>
    </location>
</feature>
<dbReference type="Gene3D" id="3.40.390.10">
    <property type="entry name" value="Collagenase (Catalytic Domain)"/>
    <property type="match status" value="1"/>
</dbReference>
<dbReference type="PROSITE" id="PS50093">
    <property type="entry name" value="PKD"/>
    <property type="match status" value="16"/>
</dbReference>
<dbReference type="PANTHER" id="PTHR46730">
    <property type="entry name" value="POLYCYSTIN-1"/>
    <property type="match status" value="1"/>
</dbReference>
<dbReference type="Proteomes" id="UP001156666">
    <property type="component" value="Unassembled WGS sequence"/>
</dbReference>
<feature type="domain" description="PKD" evidence="7">
    <location>
        <begin position="479"/>
        <end position="535"/>
    </location>
</feature>
<proteinExistence type="predicted"/>
<dbReference type="InterPro" id="IPR024079">
    <property type="entry name" value="MetalloPept_cat_dom_sf"/>
</dbReference>
<dbReference type="GO" id="GO:0004222">
    <property type="term" value="F:metalloendopeptidase activity"/>
    <property type="evidence" value="ECO:0007669"/>
    <property type="project" value="InterPro"/>
</dbReference>
<dbReference type="GO" id="GO:0005886">
    <property type="term" value="C:plasma membrane"/>
    <property type="evidence" value="ECO:0007669"/>
    <property type="project" value="TreeGrafter"/>
</dbReference>
<evidence type="ECO:0000313" key="9">
    <source>
        <dbReference type="EMBL" id="GLR16101.1"/>
    </source>
</evidence>
<dbReference type="InterPro" id="IPR022409">
    <property type="entry name" value="PKD/Chitinase_dom"/>
</dbReference>
<dbReference type="Pfam" id="PF18911">
    <property type="entry name" value="PKD_4"/>
    <property type="match status" value="12"/>
</dbReference>
<reference evidence="9" key="2">
    <citation type="submission" date="2023-01" db="EMBL/GenBank/DDBJ databases">
        <title>Draft genome sequence of Portibacter lacus strain NBRC 108769.</title>
        <authorList>
            <person name="Sun Q."/>
            <person name="Mori K."/>
        </authorList>
    </citation>
    <scope>NUCLEOTIDE SEQUENCE</scope>
    <source>
        <strain evidence="9">NBRC 108769</strain>
    </source>
</reference>
<evidence type="ECO:0000256" key="2">
    <source>
        <dbReference type="ARBA" id="ARBA00022692"/>
    </source>
</evidence>
<feature type="domain" description="PKD" evidence="7">
    <location>
        <begin position="646"/>
        <end position="687"/>
    </location>
</feature>
<dbReference type="GO" id="GO:0005261">
    <property type="term" value="F:monoatomic cation channel activity"/>
    <property type="evidence" value="ECO:0007669"/>
    <property type="project" value="TreeGrafter"/>
</dbReference>
<feature type="domain" description="PKD" evidence="7">
    <location>
        <begin position="378"/>
        <end position="449"/>
    </location>
</feature>
<evidence type="ECO:0000259" key="7">
    <source>
        <dbReference type="PROSITE" id="PS50093"/>
    </source>
</evidence>
<dbReference type="EMBL" id="BSOH01000003">
    <property type="protein sequence ID" value="GLR16101.1"/>
    <property type="molecule type" value="Genomic_DNA"/>
</dbReference>
<dbReference type="SUPFAM" id="SSF55486">
    <property type="entry name" value="Metalloproteases ('zincins'), catalytic domain"/>
    <property type="match status" value="1"/>
</dbReference>
<keyword evidence="4" id="KW-1133">Transmembrane helix</keyword>
<comment type="subcellular location">
    <subcellularLocation>
        <location evidence="1">Membrane</location>
        <topology evidence="1">Multi-pass membrane protein</topology>
    </subcellularLocation>
</comment>
<feature type="domain" description="Peptidase M12B" evidence="8">
    <location>
        <begin position="172"/>
        <end position="328"/>
    </location>
</feature>
<dbReference type="InterPro" id="IPR013783">
    <property type="entry name" value="Ig-like_fold"/>
</dbReference>
<dbReference type="Pfam" id="PF13582">
    <property type="entry name" value="Reprolysin_3"/>
    <property type="match status" value="1"/>
</dbReference>
<evidence type="ECO:0000313" key="10">
    <source>
        <dbReference type="Proteomes" id="UP001156666"/>
    </source>
</evidence>
<dbReference type="Pfam" id="PF18962">
    <property type="entry name" value="Por_Secre_tail"/>
    <property type="match status" value="1"/>
</dbReference>
<dbReference type="InterPro" id="IPR001590">
    <property type="entry name" value="Peptidase_M12B"/>
</dbReference>
<keyword evidence="2" id="KW-0812">Transmembrane</keyword>
<evidence type="ECO:0008006" key="11">
    <source>
        <dbReference type="Google" id="ProtNLM"/>
    </source>
</evidence>
<feature type="domain" description="PKD" evidence="7">
    <location>
        <begin position="1491"/>
        <end position="1556"/>
    </location>
</feature>
<organism evidence="9 10">
    <name type="scientific">Portibacter lacus</name>
    <dbReference type="NCBI Taxonomy" id="1099794"/>
    <lineage>
        <taxon>Bacteria</taxon>
        <taxon>Pseudomonadati</taxon>
        <taxon>Bacteroidota</taxon>
        <taxon>Saprospiria</taxon>
        <taxon>Saprospirales</taxon>
        <taxon>Haliscomenobacteraceae</taxon>
        <taxon>Portibacter</taxon>
    </lineage>
</organism>
<keyword evidence="5" id="KW-0472">Membrane</keyword>
<dbReference type="InterPro" id="IPR000601">
    <property type="entry name" value="PKD_dom"/>
</dbReference>
<evidence type="ECO:0000259" key="8">
    <source>
        <dbReference type="PROSITE" id="PS50215"/>
    </source>
</evidence>
<evidence type="ECO:0000256" key="4">
    <source>
        <dbReference type="ARBA" id="ARBA00022989"/>
    </source>
</evidence>
<dbReference type="PANTHER" id="PTHR46730:SF4">
    <property type="entry name" value="POLYCYSTIC KIDNEY DISEASE PROTEIN 1-LIKE 1"/>
    <property type="match status" value="1"/>
</dbReference>
<comment type="caution">
    <text evidence="9">The sequence shown here is derived from an EMBL/GenBank/DDBJ whole genome shotgun (WGS) entry which is preliminary data.</text>
</comment>
<feature type="domain" description="PKD" evidence="7">
    <location>
        <begin position="964"/>
        <end position="1002"/>
    </location>
</feature>
<feature type="domain" description="PKD" evidence="7">
    <location>
        <begin position="1760"/>
        <end position="1790"/>
    </location>
</feature>
<feature type="domain" description="PKD" evidence="7">
    <location>
        <begin position="1029"/>
        <end position="1101"/>
    </location>
</feature>
<feature type="domain" description="PKD" evidence="7">
    <location>
        <begin position="1334"/>
        <end position="1419"/>
    </location>
</feature>
<dbReference type="Gene3D" id="2.60.40.10">
    <property type="entry name" value="Immunoglobulins"/>
    <property type="match status" value="17"/>
</dbReference>
<reference evidence="9" key="1">
    <citation type="journal article" date="2014" name="Int. J. Syst. Evol. Microbiol.">
        <title>Complete genome sequence of Corynebacterium casei LMG S-19264T (=DSM 44701T), isolated from a smear-ripened cheese.</title>
        <authorList>
            <consortium name="US DOE Joint Genome Institute (JGI-PGF)"/>
            <person name="Walter F."/>
            <person name="Albersmeier A."/>
            <person name="Kalinowski J."/>
            <person name="Ruckert C."/>
        </authorList>
    </citation>
    <scope>NUCLEOTIDE SEQUENCE</scope>
    <source>
        <strain evidence="9">NBRC 108769</strain>
    </source>
</reference>
<feature type="region of interest" description="Disordered" evidence="6">
    <location>
        <begin position="400"/>
        <end position="424"/>
    </location>
</feature>
<evidence type="ECO:0000256" key="3">
    <source>
        <dbReference type="ARBA" id="ARBA00022737"/>
    </source>
</evidence>
<name>A0AA37SN47_9BACT</name>
<feature type="domain" description="PKD" evidence="7">
    <location>
        <begin position="538"/>
        <end position="602"/>
    </location>
</feature>
<evidence type="ECO:0000256" key="6">
    <source>
        <dbReference type="SAM" id="MobiDB-lite"/>
    </source>
</evidence>
<dbReference type="SMART" id="SM00089">
    <property type="entry name" value="PKD"/>
    <property type="match status" value="16"/>
</dbReference>
<dbReference type="SUPFAM" id="SSF49299">
    <property type="entry name" value="PKD domain"/>
    <property type="match status" value="16"/>
</dbReference>
<feature type="domain" description="PKD" evidence="7">
    <location>
        <begin position="1283"/>
        <end position="1330"/>
    </location>
</feature>
<gene>
    <name evidence="9" type="ORF">GCM10007940_07160</name>
</gene>
<dbReference type="NCBIfam" id="TIGR04183">
    <property type="entry name" value="Por_Secre_tail"/>
    <property type="match status" value="1"/>
</dbReference>
<feature type="domain" description="PKD" evidence="7">
    <location>
        <begin position="873"/>
        <end position="921"/>
    </location>
</feature>
<feature type="domain" description="PKD" evidence="7">
    <location>
        <begin position="1175"/>
        <end position="1241"/>
    </location>
</feature>
<dbReference type="InterPro" id="IPR035986">
    <property type="entry name" value="PKD_dom_sf"/>
</dbReference>
<dbReference type="InterPro" id="IPR026444">
    <property type="entry name" value="Secre_tail"/>
</dbReference>
<dbReference type="Pfam" id="PF00801">
    <property type="entry name" value="PKD"/>
    <property type="match status" value="2"/>
</dbReference>
<dbReference type="GO" id="GO:0006816">
    <property type="term" value="P:calcium ion transport"/>
    <property type="evidence" value="ECO:0007669"/>
    <property type="project" value="TreeGrafter"/>
</dbReference>
<keyword evidence="10" id="KW-1185">Reference proteome</keyword>
<keyword evidence="3" id="KW-0677">Repeat</keyword>
<evidence type="ECO:0000256" key="1">
    <source>
        <dbReference type="ARBA" id="ARBA00004141"/>
    </source>
</evidence>
<protein>
    <recommendedName>
        <fullName evidence="11">PKD domain-containing protein</fullName>
    </recommendedName>
</protein>
<accession>A0AA37SN47</accession>
<dbReference type="GO" id="GO:0006508">
    <property type="term" value="P:proteolysis"/>
    <property type="evidence" value="ECO:0007669"/>
    <property type="project" value="InterPro"/>
</dbReference>
<feature type="domain" description="PKD" evidence="7">
    <location>
        <begin position="697"/>
        <end position="782"/>
    </location>
</feature>